<name>A0A0V0R0L4_PSEPJ</name>
<dbReference type="Gene3D" id="1.10.510.10">
    <property type="entry name" value="Transferase(Phosphotransferase) domain 1"/>
    <property type="match status" value="1"/>
</dbReference>
<reference evidence="9 10" key="1">
    <citation type="journal article" date="2015" name="Sci. Rep.">
        <title>Genome of the facultative scuticociliatosis pathogen Pseudocohnilembus persalinus provides insight into its virulence through horizontal gene transfer.</title>
        <authorList>
            <person name="Xiong J."/>
            <person name="Wang G."/>
            <person name="Cheng J."/>
            <person name="Tian M."/>
            <person name="Pan X."/>
            <person name="Warren A."/>
            <person name="Jiang C."/>
            <person name="Yuan D."/>
            <person name="Miao W."/>
        </authorList>
    </citation>
    <scope>NUCLEOTIDE SEQUENCE [LARGE SCALE GENOMIC DNA]</scope>
    <source>
        <strain evidence="9">36N120E</strain>
    </source>
</reference>
<dbReference type="PANTHER" id="PTHR24348">
    <property type="entry name" value="SERINE/THREONINE-PROTEIN KINASE UNC-51-RELATED"/>
    <property type="match status" value="1"/>
</dbReference>
<dbReference type="InterPro" id="IPR008271">
    <property type="entry name" value="Ser/Thr_kinase_AS"/>
</dbReference>
<dbReference type="GO" id="GO:0010506">
    <property type="term" value="P:regulation of autophagy"/>
    <property type="evidence" value="ECO:0007669"/>
    <property type="project" value="InterPro"/>
</dbReference>
<evidence type="ECO:0000256" key="1">
    <source>
        <dbReference type="ARBA" id="ARBA00022679"/>
    </source>
</evidence>
<keyword evidence="3 9" id="KW-0418">Kinase</keyword>
<dbReference type="GO" id="GO:0000407">
    <property type="term" value="C:phagophore assembly site"/>
    <property type="evidence" value="ECO:0007669"/>
    <property type="project" value="TreeGrafter"/>
</dbReference>
<dbReference type="InterPro" id="IPR045269">
    <property type="entry name" value="Atg1-like"/>
</dbReference>
<dbReference type="PROSITE" id="PS00108">
    <property type="entry name" value="PROTEIN_KINASE_ST"/>
    <property type="match status" value="1"/>
</dbReference>
<keyword evidence="1" id="KW-0808">Transferase</keyword>
<dbReference type="InterPro" id="IPR011009">
    <property type="entry name" value="Kinase-like_dom_sf"/>
</dbReference>
<dbReference type="AlphaFoldDB" id="A0A0V0R0L4"/>
<dbReference type="GO" id="GO:0016020">
    <property type="term" value="C:membrane"/>
    <property type="evidence" value="ECO:0007669"/>
    <property type="project" value="TreeGrafter"/>
</dbReference>
<accession>A0A0V0R0L4</accession>
<dbReference type="PANTHER" id="PTHR24348:SF22">
    <property type="entry name" value="NON-SPECIFIC SERINE_THREONINE PROTEIN KINASE"/>
    <property type="match status" value="1"/>
</dbReference>
<feature type="compositionally biased region" description="Acidic residues" evidence="7">
    <location>
        <begin position="349"/>
        <end position="359"/>
    </location>
</feature>
<feature type="region of interest" description="Disordered" evidence="7">
    <location>
        <begin position="330"/>
        <end position="359"/>
    </location>
</feature>
<dbReference type="EMBL" id="LDAU01000076">
    <property type="protein sequence ID" value="KRX08052.1"/>
    <property type="molecule type" value="Genomic_DNA"/>
</dbReference>
<evidence type="ECO:0000256" key="7">
    <source>
        <dbReference type="SAM" id="MobiDB-lite"/>
    </source>
</evidence>
<keyword evidence="4 5" id="KW-0067">ATP-binding</keyword>
<dbReference type="InterPro" id="IPR000719">
    <property type="entry name" value="Prot_kinase_dom"/>
</dbReference>
<sequence>MEQLYEIGEWVVDKNNVLGGGTFGKVYLCHKKNNPQQKYAAKCIPLTVNTQKINNELTIFNKAQSCKYVVTMHSFSKTNNSVYIFMDLCNEGSLTNYVRKRQRLDLNQSVDFLRKLVEGYSYLRVQNVMHRDLKPDNVLIDNGIPRLTDFGLSKICDDYQQLTEAQTKSLVGSEYYMAPNLLVYVIEAYRQKGKLSKSPKYTDKCDVWSMGIIFYFMLVGQIPWKHENSTEIFLRNIMTRPIGMDSNWPIVVQHLLIRMLNVSEENRISWEEVFQHPLINPDVMKNLNQRQVEQIFVQQIQQYISTYPPQNQYQFQYQPQQNFQATYNNTAPNQQKSMGQQMMKKDIQDDMGMDYDEDD</sequence>
<dbReference type="PROSITE" id="PS50011">
    <property type="entry name" value="PROTEIN_KINASE_DOM"/>
    <property type="match status" value="1"/>
</dbReference>
<proteinExistence type="inferred from homology"/>
<evidence type="ECO:0000313" key="10">
    <source>
        <dbReference type="Proteomes" id="UP000054937"/>
    </source>
</evidence>
<dbReference type="GO" id="GO:0005829">
    <property type="term" value="C:cytosol"/>
    <property type="evidence" value="ECO:0007669"/>
    <property type="project" value="TreeGrafter"/>
</dbReference>
<dbReference type="GO" id="GO:0005524">
    <property type="term" value="F:ATP binding"/>
    <property type="evidence" value="ECO:0007669"/>
    <property type="project" value="UniProtKB-UniRule"/>
</dbReference>
<evidence type="ECO:0000256" key="5">
    <source>
        <dbReference type="PROSITE-ProRule" id="PRU10141"/>
    </source>
</evidence>
<evidence type="ECO:0000256" key="6">
    <source>
        <dbReference type="RuleBase" id="RU000304"/>
    </source>
</evidence>
<keyword evidence="6" id="KW-0723">Serine/threonine-protein kinase</keyword>
<dbReference type="Proteomes" id="UP000054937">
    <property type="component" value="Unassembled WGS sequence"/>
</dbReference>
<evidence type="ECO:0000256" key="4">
    <source>
        <dbReference type="ARBA" id="ARBA00022840"/>
    </source>
</evidence>
<feature type="binding site" evidence="5">
    <location>
        <position position="42"/>
    </location>
    <ligand>
        <name>ATP</name>
        <dbReference type="ChEBI" id="CHEBI:30616"/>
    </ligand>
</feature>
<organism evidence="9 10">
    <name type="scientific">Pseudocohnilembus persalinus</name>
    <name type="common">Ciliate</name>
    <dbReference type="NCBI Taxonomy" id="266149"/>
    <lineage>
        <taxon>Eukaryota</taxon>
        <taxon>Sar</taxon>
        <taxon>Alveolata</taxon>
        <taxon>Ciliophora</taxon>
        <taxon>Intramacronucleata</taxon>
        <taxon>Oligohymenophorea</taxon>
        <taxon>Scuticociliatia</taxon>
        <taxon>Philasterida</taxon>
        <taxon>Pseudocohnilembidae</taxon>
        <taxon>Pseudocohnilembus</taxon>
    </lineage>
</organism>
<keyword evidence="2 5" id="KW-0547">Nucleotide-binding</keyword>
<dbReference type="PROSITE" id="PS00107">
    <property type="entry name" value="PROTEIN_KINASE_ATP"/>
    <property type="match status" value="1"/>
</dbReference>
<dbReference type="GO" id="GO:0004674">
    <property type="term" value="F:protein serine/threonine kinase activity"/>
    <property type="evidence" value="ECO:0007669"/>
    <property type="project" value="UniProtKB-KW"/>
</dbReference>
<comment type="caution">
    <text evidence="9">The sequence shown here is derived from an EMBL/GenBank/DDBJ whole genome shotgun (WGS) entry which is preliminary data.</text>
</comment>
<evidence type="ECO:0000313" key="9">
    <source>
        <dbReference type="EMBL" id="KRX08052.1"/>
    </source>
</evidence>
<gene>
    <name evidence="9" type="ORF">PPERSA_06230</name>
</gene>
<dbReference type="InParanoid" id="A0A0V0R0L4"/>
<dbReference type="GO" id="GO:0005776">
    <property type="term" value="C:autophagosome"/>
    <property type="evidence" value="ECO:0007669"/>
    <property type="project" value="TreeGrafter"/>
</dbReference>
<feature type="domain" description="Protein kinase" evidence="8">
    <location>
        <begin position="12"/>
        <end position="279"/>
    </location>
</feature>
<dbReference type="InterPro" id="IPR017441">
    <property type="entry name" value="Protein_kinase_ATP_BS"/>
</dbReference>
<evidence type="ECO:0000256" key="2">
    <source>
        <dbReference type="ARBA" id="ARBA00022741"/>
    </source>
</evidence>
<evidence type="ECO:0000259" key="8">
    <source>
        <dbReference type="PROSITE" id="PS50011"/>
    </source>
</evidence>
<dbReference type="SMART" id="SM00220">
    <property type="entry name" value="S_TKc"/>
    <property type="match status" value="1"/>
</dbReference>
<evidence type="ECO:0000256" key="3">
    <source>
        <dbReference type="ARBA" id="ARBA00022777"/>
    </source>
</evidence>
<protein>
    <submittedName>
        <fullName evidence="9">Protein kinase-like domain</fullName>
    </submittedName>
</protein>
<dbReference type="Pfam" id="PF00069">
    <property type="entry name" value="Pkinase"/>
    <property type="match status" value="1"/>
</dbReference>
<comment type="similarity">
    <text evidence="6">Belongs to the protein kinase superfamily.</text>
</comment>
<dbReference type="GO" id="GO:0000045">
    <property type="term" value="P:autophagosome assembly"/>
    <property type="evidence" value="ECO:0007669"/>
    <property type="project" value="TreeGrafter"/>
</dbReference>
<dbReference type="SUPFAM" id="SSF56112">
    <property type="entry name" value="Protein kinase-like (PK-like)"/>
    <property type="match status" value="1"/>
</dbReference>
<dbReference type="OrthoDB" id="40902at2759"/>
<keyword evidence="10" id="KW-1185">Reference proteome</keyword>